<evidence type="ECO:0000256" key="8">
    <source>
        <dbReference type="ARBA" id="ARBA00022801"/>
    </source>
</evidence>
<evidence type="ECO:0000313" key="13">
    <source>
        <dbReference type="Proteomes" id="UP000191024"/>
    </source>
</evidence>
<dbReference type="GO" id="GO:0003676">
    <property type="term" value="F:nucleic acid binding"/>
    <property type="evidence" value="ECO:0007669"/>
    <property type="project" value="UniProtKB-UniRule"/>
</dbReference>
<dbReference type="InterPro" id="IPR050092">
    <property type="entry name" value="RNase_H"/>
</dbReference>
<feature type="domain" description="RNase H type-1" evidence="11">
    <location>
        <begin position="188"/>
        <end position="350"/>
    </location>
</feature>
<dbReference type="InterPro" id="IPR036397">
    <property type="entry name" value="RNaseH_sf"/>
</dbReference>
<dbReference type="AlphaFoldDB" id="A0A1G4J2Z3"/>
<dbReference type="OrthoDB" id="407198at2759"/>
<comment type="similarity">
    <text evidence="3 10">Belongs to the RNase H family.</text>
</comment>
<evidence type="ECO:0000313" key="12">
    <source>
        <dbReference type="EMBL" id="SCU83891.1"/>
    </source>
</evidence>
<evidence type="ECO:0000256" key="5">
    <source>
        <dbReference type="ARBA" id="ARBA00022722"/>
    </source>
</evidence>
<dbReference type="Proteomes" id="UP000191024">
    <property type="component" value="Chromosome C"/>
</dbReference>
<evidence type="ECO:0000256" key="1">
    <source>
        <dbReference type="ARBA" id="ARBA00000077"/>
    </source>
</evidence>
<dbReference type="SUPFAM" id="SSF53098">
    <property type="entry name" value="Ribonuclease H-like"/>
    <property type="match status" value="1"/>
</dbReference>
<evidence type="ECO:0000256" key="2">
    <source>
        <dbReference type="ARBA" id="ARBA00001946"/>
    </source>
</evidence>
<dbReference type="PANTHER" id="PTHR10642">
    <property type="entry name" value="RIBONUCLEASE H1"/>
    <property type="match status" value="1"/>
</dbReference>
<evidence type="ECO:0000256" key="7">
    <source>
        <dbReference type="ARBA" id="ARBA00022759"/>
    </source>
</evidence>
<evidence type="ECO:0000256" key="10">
    <source>
        <dbReference type="PIRNR" id="PIRNR036852"/>
    </source>
</evidence>
<dbReference type="CDD" id="cd09280">
    <property type="entry name" value="RNase_HI_eukaryote_like"/>
    <property type="match status" value="1"/>
</dbReference>
<dbReference type="PANTHER" id="PTHR10642:SF26">
    <property type="entry name" value="RIBONUCLEASE H1"/>
    <property type="match status" value="1"/>
</dbReference>
<dbReference type="STRING" id="1230905.A0A1G4J2Z3"/>
<dbReference type="Pfam" id="PF01693">
    <property type="entry name" value="Cauli_VI"/>
    <property type="match status" value="2"/>
</dbReference>
<accession>A0A1G4J2Z3</accession>
<dbReference type="EMBL" id="LT598466">
    <property type="protein sequence ID" value="SCU83891.1"/>
    <property type="molecule type" value="Genomic_DNA"/>
</dbReference>
<evidence type="ECO:0000256" key="3">
    <source>
        <dbReference type="ARBA" id="ARBA00005300"/>
    </source>
</evidence>
<keyword evidence="13" id="KW-1185">Reference proteome</keyword>
<reference evidence="13" key="1">
    <citation type="submission" date="2016-03" db="EMBL/GenBank/DDBJ databases">
        <authorList>
            <person name="Devillers H."/>
        </authorList>
    </citation>
    <scope>NUCLEOTIDE SEQUENCE [LARGE SCALE GENOMIC DNA]</scope>
</reference>
<dbReference type="Gene3D" id="3.40.970.10">
    <property type="entry name" value="Ribonuclease H1, N-terminal domain"/>
    <property type="match status" value="2"/>
</dbReference>
<dbReference type="InterPro" id="IPR002156">
    <property type="entry name" value="RNaseH_domain"/>
</dbReference>
<name>A0A1G4J2Z3_9SACH</name>
<dbReference type="InterPro" id="IPR017067">
    <property type="entry name" value="RNase_H1_euk"/>
</dbReference>
<gene>
    <name evidence="12" type="ORF">LAMI_0C05204G</name>
</gene>
<comment type="function">
    <text evidence="10">Endonuclease that specifically degrades the RNA of RNA-DNA hybrids.</text>
</comment>
<proteinExistence type="inferred from homology"/>
<organism evidence="12 13">
    <name type="scientific">Lachancea mirantina</name>
    <dbReference type="NCBI Taxonomy" id="1230905"/>
    <lineage>
        <taxon>Eukaryota</taxon>
        <taxon>Fungi</taxon>
        <taxon>Dikarya</taxon>
        <taxon>Ascomycota</taxon>
        <taxon>Saccharomycotina</taxon>
        <taxon>Saccharomycetes</taxon>
        <taxon>Saccharomycetales</taxon>
        <taxon>Saccharomycetaceae</taxon>
        <taxon>Lachancea</taxon>
    </lineage>
</organism>
<dbReference type="GO" id="GO:0000287">
    <property type="term" value="F:magnesium ion binding"/>
    <property type="evidence" value="ECO:0007669"/>
    <property type="project" value="UniProtKB-UniRule"/>
</dbReference>
<comment type="cofactor">
    <cofactor evidence="2 10">
        <name>Mg(2+)</name>
        <dbReference type="ChEBI" id="CHEBI:18420"/>
    </cofactor>
</comment>
<dbReference type="PROSITE" id="PS50879">
    <property type="entry name" value="RNASE_H_1"/>
    <property type="match status" value="1"/>
</dbReference>
<evidence type="ECO:0000256" key="9">
    <source>
        <dbReference type="ARBA" id="ARBA00022842"/>
    </source>
</evidence>
<protein>
    <recommendedName>
        <fullName evidence="4 10">Ribonuclease H</fullName>
        <shortName evidence="10">RNase H</shortName>
        <ecNumber evidence="4 10">3.1.26.4</ecNumber>
    </recommendedName>
</protein>
<keyword evidence="5 10" id="KW-0540">Nuclease</keyword>
<evidence type="ECO:0000259" key="11">
    <source>
        <dbReference type="PROSITE" id="PS50879"/>
    </source>
</evidence>
<dbReference type="InterPro" id="IPR012337">
    <property type="entry name" value="RNaseH-like_sf"/>
</dbReference>
<dbReference type="InterPro" id="IPR009027">
    <property type="entry name" value="Ribosomal_bL9/RNase_H1_N"/>
</dbReference>
<dbReference type="InterPro" id="IPR037056">
    <property type="entry name" value="RNase_H1_N_sf"/>
</dbReference>
<dbReference type="FunFam" id="3.40.970.10:FF:000001">
    <property type="entry name" value="Ribonuclease H1"/>
    <property type="match status" value="1"/>
</dbReference>
<dbReference type="GO" id="GO:0043137">
    <property type="term" value="P:DNA replication, removal of RNA primer"/>
    <property type="evidence" value="ECO:0007669"/>
    <property type="project" value="TreeGrafter"/>
</dbReference>
<sequence length="352" mass="40017">MARYYYAVQRGRSTGVFNSWDECKAEVNGYPGARYKKFNTYDEARGFAGGSGGPPHRIHGSSFRRPVQYERDSCDSSYRSSSSFGDRDNSYKRTNYGWDERRDRTGSGRRYYGVRSSNPSVRSEIFDSWEDCKNFVRGRSGLSYQKFDTKADAEAFVDGLVKDDGRFVGMSDQDFRETYGTKDWHRNELENRNVYCDGSAFGNGTNSSKAGYGVYFEGSEHENISEPLRSGAPTNNRAEIQAVSHALDQIWQNLSEKDQCVKYQIKTDSEYVAKLLNDRYAGYDEQKLASLPNSDLIVPLVKKFSKVKKFYDVNGREQDGSNKFKVDWVRGHAGDEGNERADALAKMGASRY</sequence>
<dbReference type="Gene3D" id="3.30.420.10">
    <property type="entry name" value="Ribonuclease H-like superfamily/Ribonuclease H"/>
    <property type="match status" value="1"/>
</dbReference>
<dbReference type="Pfam" id="PF00075">
    <property type="entry name" value="RNase_H"/>
    <property type="match status" value="1"/>
</dbReference>
<dbReference type="SUPFAM" id="SSF55658">
    <property type="entry name" value="L9 N-domain-like"/>
    <property type="match status" value="2"/>
</dbReference>
<dbReference type="InterPro" id="IPR011320">
    <property type="entry name" value="RNase_H1_N"/>
</dbReference>
<dbReference type="PIRSF" id="PIRSF036852">
    <property type="entry name" value="Ribonuclease_H1_euk"/>
    <property type="match status" value="1"/>
</dbReference>
<evidence type="ECO:0000256" key="4">
    <source>
        <dbReference type="ARBA" id="ARBA00012180"/>
    </source>
</evidence>
<comment type="catalytic activity">
    <reaction evidence="1 10">
        <text>Endonucleolytic cleavage to 5'-phosphomonoester.</text>
        <dbReference type="EC" id="3.1.26.4"/>
    </reaction>
</comment>
<keyword evidence="9 10" id="KW-0460">Magnesium</keyword>
<evidence type="ECO:0000256" key="6">
    <source>
        <dbReference type="ARBA" id="ARBA00022723"/>
    </source>
</evidence>
<keyword evidence="8 10" id="KW-0378">Hydrolase</keyword>
<keyword evidence="6 10" id="KW-0479">Metal-binding</keyword>
<dbReference type="GO" id="GO:0004523">
    <property type="term" value="F:RNA-DNA hybrid ribonuclease activity"/>
    <property type="evidence" value="ECO:0007669"/>
    <property type="project" value="UniProtKB-UniRule"/>
</dbReference>
<keyword evidence="7 10" id="KW-0255">Endonuclease</keyword>
<dbReference type="EC" id="3.1.26.4" evidence="4 10"/>